<proteinExistence type="predicted"/>
<dbReference type="AlphaFoldDB" id="A0AAN4Z8J6"/>
<dbReference type="EMBL" id="BTRK01000002">
    <property type="protein sequence ID" value="GMR35349.1"/>
    <property type="molecule type" value="Genomic_DNA"/>
</dbReference>
<keyword evidence="2" id="KW-1185">Reference proteome</keyword>
<evidence type="ECO:0000313" key="2">
    <source>
        <dbReference type="Proteomes" id="UP001328107"/>
    </source>
</evidence>
<dbReference type="Proteomes" id="UP001328107">
    <property type="component" value="Unassembled WGS sequence"/>
</dbReference>
<accession>A0AAN4Z8J6</accession>
<organism evidence="1 2">
    <name type="scientific">Pristionchus mayeri</name>
    <dbReference type="NCBI Taxonomy" id="1317129"/>
    <lineage>
        <taxon>Eukaryota</taxon>
        <taxon>Metazoa</taxon>
        <taxon>Ecdysozoa</taxon>
        <taxon>Nematoda</taxon>
        <taxon>Chromadorea</taxon>
        <taxon>Rhabditida</taxon>
        <taxon>Rhabditina</taxon>
        <taxon>Diplogasteromorpha</taxon>
        <taxon>Diplogasteroidea</taxon>
        <taxon>Neodiplogasteridae</taxon>
        <taxon>Pristionchus</taxon>
    </lineage>
</organism>
<feature type="non-terminal residue" evidence="1">
    <location>
        <position position="1"/>
    </location>
</feature>
<sequence length="192" mass="21173">STITASKFAYSQLLRKVKFTRCGSVAVPIFLTCTIFIQTQIWRVMIVKCSFIVELMVANLSSPLDSRCPVRVSFLIGVVEVEGTLSRIASSAIEDVSHQAIHVIPSLSLWMGALRATGVPWLELLRMQIITCDRSPAPVSSVGISTILDDVSNRDLSFPRFSSSLQPHGFLENVNIIIVVSDRHDDCSTSNY</sequence>
<evidence type="ECO:0000313" key="1">
    <source>
        <dbReference type="EMBL" id="GMR35349.1"/>
    </source>
</evidence>
<gene>
    <name evidence="1" type="ORF">PMAYCL1PPCAC_05544</name>
</gene>
<name>A0AAN4Z8J6_9BILA</name>
<reference evidence="2" key="1">
    <citation type="submission" date="2022-10" db="EMBL/GenBank/DDBJ databases">
        <title>Genome assembly of Pristionchus species.</title>
        <authorList>
            <person name="Yoshida K."/>
            <person name="Sommer R.J."/>
        </authorList>
    </citation>
    <scope>NUCLEOTIDE SEQUENCE [LARGE SCALE GENOMIC DNA]</scope>
    <source>
        <strain evidence="2">RS5460</strain>
    </source>
</reference>
<comment type="caution">
    <text evidence="1">The sequence shown here is derived from an EMBL/GenBank/DDBJ whole genome shotgun (WGS) entry which is preliminary data.</text>
</comment>
<protein>
    <submittedName>
        <fullName evidence="1">Uncharacterized protein</fullName>
    </submittedName>
</protein>